<accession>A0ABT3WVF8</accession>
<evidence type="ECO:0000256" key="1">
    <source>
        <dbReference type="SAM" id="MobiDB-lite"/>
    </source>
</evidence>
<keyword evidence="4" id="KW-1185">Reference proteome</keyword>
<organism evidence="3 4">
    <name type="scientific">Corynebacterium pygosceleis</name>
    <dbReference type="NCBI Taxonomy" id="2800406"/>
    <lineage>
        <taxon>Bacteria</taxon>
        <taxon>Bacillati</taxon>
        <taxon>Actinomycetota</taxon>
        <taxon>Actinomycetes</taxon>
        <taxon>Mycobacteriales</taxon>
        <taxon>Corynebacteriaceae</taxon>
        <taxon>Corynebacterium</taxon>
    </lineage>
</organism>
<evidence type="ECO:0008006" key="5">
    <source>
        <dbReference type="Google" id="ProtNLM"/>
    </source>
</evidence>
<proteinExistence type="predicted"/>
<feature type="signal peptide" evidence="2">
    <location>
        <begin position="1"/>
        <end position="27"/>
    </location>
</feature>
<comment type="caution">
    <text evidence="3">The sequence shown here is derived from an EMBL/GenBank/DDBJ whole genome shotgun (WGS) entry which is preliminary data.</text>
</comment>
<protein>
    <recommendedName>
        <fullName evidence="5">Ig-like domain repeat protein</fullName>
    </recommendedName>
</protein>
<name>A0ABT3WVF8_9CORY</name>
<dbReference type="EMBL" id="JAPMKV010000003">
    <property type="protein sequence ID" value="MCX7444813.1"/>
    <property type="molecule type" value="Genomic_DNA"/>
</dbReference>
<gene>
    <name evidence="3" type="ORF">OS125_06090</name>
</gene>
<keyword evidence="2" id="KW-0732">Signal</keyword>
<dbReference type="Proteomes" id="UP001081709">
    <property type="component" value="Unassembled WGS sequence"/>
</dbReference>
<feature type="compositionally biased region" description="Polar residues" evidence="1">
    <location>
        <begin position="747"/>
        <end position="760"/>
    </location>
</feature>
<dbReference type="RefSeq" id="WP_267186482.1">
    <property type="nucleotide sequence ID" value="NZ_JAPMKV010000003.1"/>
</dbReference>
<sequence>MPRIPSAVLATTVALTTSVLLIPGASAAEHTDTVNLPLTCQAAPKGYDSQDFTTGEDGVTVTVTTPDDVRVGDEFTATIEIKPVDIRAKLSKVYGFQPKLTETSRIKMDLAIPEGLSYVGGELDEKDANLKGFEFIRVNESGDADPEGRILRLVGADGATIGNGPNSSGDRSGGVSHAVRNDRINMRFPVLKITLRADEVGPAALGVRTADTAGEYAQDTNFLTMLAKVDAPFVGTVWAPTRCTPRVERSAALAPQATAITTVNVTAAVPAAETSLTFDTTEVEAGTATPVTVRLSSADAAGTVTFSGAGAEDTVDVVSGTATGTLTLPTVGDHEVTAVFTPENSRSHTASRATTSISAVGRNPGMTATVPSSARANTPITVTASLDPDATGTVTFAIAGASVDAPVTDGRATASIPVPEATGIQTLTADFVPTPGSLFTTASARGSVTVTDASFTLLSLSGPEDTVRPGESATITVTLQPVEDTTSAEGTVTLTADGISTTRTVVDNSATFEFTPDRAGTFPVEAAFTPSDDTQTPATATMTVKVTDITAPALSVEAPETVHPFRETPFTVSVTPSTTGSLEATVEGRRTTVSVENGTATVPLTFTRTGTAPVTLTFTPSDPAAAAPVTDTIGVTVTDPAYASATLEVTAPETVDADTPLPLTVEVTPDTGTSADVTGTLTFTIDGDPVVDAAGAPVTMPVTRGRSAVNLSFTHGGEHTVGITFTGADDVHATATHTVTVTGGTQNPGAGSSGVALSQGSSADGAGDTGIFAALLSLLTPLWTWLKGLFSFLPGGSS</sequence>
<reference evidence="3" key="1">
    <citation type="submission" date="2022-11" db="EMBL/GenBank/DDBJ databases">
        <title>Corynebacterium sp. isolated from Penguins.</title>
        <authorList>
            <person name="Sedlar K."/>
            <person name="Svec P."/>
        </authorList>
    </citation>
    <scope>NUCLEOTIDE SEQUENCE</scope>
    <source>
        <strain evidence="3">P7003</strain>
    </source>
</reference>
<evidence type="ECO:0000256" key="2">
    <source>
        <dbReference type="SAM" id="SignalP"/>
    </source>
</evidence>
<dbReference type="InterPro" id="IPR013783">
    <property type="entry name" value="Ig-like_fold"/>
</dbReference>
<evidence type="ECO:0000313" key="3">
    <source>
        <dbReference type="EMBL" id="MCX7444813.1"/>
    </source>
</evidence>
<feature type="chain" id="PRO_5045839867" description="Ig-like domain repeat protein" evidence="2">
    <location>
        <begin position="28"/>
        <end position="798"/>
    </location>
</feature>
<dbReference type="Gene3D" id="2.60.40.10">
    <property type="entry name" value="Immunoglobulins"/>
    <property type="match status" value="3"/>
</dbReference>
<feature type="region of interest" description="Disordered" evidence="1">
    <location>
        <begin position="741"/>
        <end position="760"/>
    </location>
</feature>
<evidence type="ECO:0000313" key="4">
    <source>
        <dbReference type="Proteomes" id="UP001081709"/>
    </source>
</evidence>